<dbReference type="EMBL" id="KN882089">
    <property type="protein sequence ID" value="KIY44547.1"/>
    <property type="molecule type" value="Genomic_DNA"/>
</dbReference>
<gene>
    <name evidence="3" type="ORF">FISHEDRAFT_77461</name>
</gene>
<feature type="coiled-coil region" evidence="1">
    <location>
        <begin position="165"/>
        <end position="192"/>
    </location>
</feature>
<sequence length="252" mass="28951">MSLTVQYQYVVVSRSSCQRVVPSHDASNTHQRALQDIDDSDDESNDSNTQSTCPTCRASFSIVNPELTYLPKKYHRYVLSSVRRLYLDTSKQEKWQEDIQELEQMNSRLRKKIERLRCENSLLASERDITIEAYNGQIESNSQQRHAVDKLKRELVCVKTDLGGAKEAQNELEAIKKDYRYLEKKYDKLKDHVRHLESSEADDFLQSLTETEAGPTSKKRKTNRSDPEPDSLGHTPANETQEPLTADAEPEA</sequence>
<organism evidence="3 4">
    <name type="scientific">Fistulina hepatica ATCC 64428</name>
    <dbReference type="NCBI Taxonomy" id="1128425"/>
    <lineage>
        <taxon>Eukaryota</taxon>
        <taxon>Fungi</taxon>
        <taxon>Dikarya</taxon>
        <taxon>Basidiomycota</taxon>
        <taxon>Agaricomycotina</taxon>
        <taxon>Agaricomycetes</taxon>
        <taxon>Agaricomycetidae</taxon>
        <taxon>Agaricales</taxon>
        <taxon>Fistulinaceae</taxon>
        <taxon>Fistulina</taxon>
    </lineage>
</organism>
<dbReference type="OrthoDB" id="6270329at2759"/>
<feature type="region of interest" description="Disordered" evidence="2">
    <location>
        <begin position="198"/>
        <end position="252"/>
    </location>
</feature>
<dbReference type="Proteomes" id="UP000054144">
    <property type="component" value="Unassembled WGS sequence"/>
</dbReference>
<evidence type="ECO:0000256" key="2">
    <source>
        <dbReference type="SAM" id="MobiDB-lite"/>
    </source>
</evidence>
<keyword evidence="1" id="KW-0175">Coiled coil</keyword>
<keyword evidence="4" id="KW-1185">Reference proteome</keyword>
<evidence type="ECO:0000313" key="3">
    <source>
        <dbReference type="EMBL" id="KIY44547.1"/>
    </source>
</evidence>
<dbReference type="AlphaFoldDB" id="A0A0D7A0H4"/>
<proteinExistence type="predicted"/>
<reference evidence="3 4" key="1">
    <citation type="journal article" date="2015" name="Fungal Genet. Biol.">
        <title>Evolution of novel wood decay mechanisms in Agaricales revealed by the genome sequences of Fistulina hepatica and Cylindrobasidium torrendii.</title>
        <authorList>
            <person name="Floudas D."/>
            <person name="Held B.W."/>
            <person name="Riley R."/>
            <person name="Nagy L.G."/>
            <person name="Koehler G."/>
            <person name="Ransdell A.S."/>
            <person name="Younus H."/>
            <person name="Chow J."/>
            <person name="Chiniquy J."/>
            <person name="Lipzen A."/>
            <person name="Tritt A."/>
            <person name="Sun H."/>
            <person name="Haridas S."/>
            <person name="LaButti K."/>
            <person name="Ohm R.A."/>
            <person name="Kues U."/>
            <person name="Blanchette R.A."/>
            <person name="Grigoriev I.V."/>
            <person name="Minto R.E."/>
            <person name="Hibbett D.S."/>
        </authorList>
    </citation>
    <scope>NUCLEOTIDE SEQUENCE [LARGE SCALE GENOMIC DNA]</scope>
    <source>
        <strain evidence="3 4">ATCC 64428</strain>
    </source>
</reference>
<accession>A0A0D7A0H4</accession>
<feature type="coiled-coil region" evidence="1">
    <location>
        <begin position="92"/>
        <end position="126"/>
    </location>
</feature>
<evidence type="ECO:0000256" key="1">
    <source>
        <dbReference type="SAM" id="Coils"/>
    </source>
</evidence>
<feature type="compositionally biased region" description="Acidic residues" evidence="2">
    <location>
        <begin position="36"/>
        <end position="45"/>
    </location>
</feature>
<protein>
    <submittedName>
        <fullName evidence="3">Uncharacterized protein</fullName>
    </submittedName>
</protein>
<name>A0A0D7A0H4_9AGAR</name>
<feature type="region of interest" description="Disordered" evidence="2">
    <location>
        <begin position="22"/>
        <end position="52"/>
    </location>
</feature>
<evidence type="ECO:0000313" key="4">
    <source>
        <dbReference type="Proteomes" id="UP000054144"/>
    </source>
</evidence>